<protein>
    <submittedName>
        <fullName evidence="1">Uncharacterized protein</fullName>
    </submittedName>
</protein>
<proteinExistence type="predicted"/>
<organism evidence="1 2">
    <name type="scientific">Gulo gulo</name>
    <name type="common">Wolverine</name>
    <name type="synonym">Gluton</name>
    <dbReference type="NCBI Taxonomy" id="48420"/>
    <lineage>
        <taxon>Eukaryota</taxon>
        <taxon>Metazoa</taxon>
        <taxon>Chordata</taxon>
        <taxon>Craniata</taxon>
        <taxon>Vertebrata</taxon>
        <taxon>Euteleostomi</taxon>
        <taxon>Mammalia</taxon>
        <taxon>Eutheria</taxon>
        <taxon>Laurasiatheria</taxon>
        <taxon>Carnivora</taxon>
        <taxon>Caniformia</taxon>
        <taxon>Musteloidea</taxon>
        <taxon>Mustelidae</taxon>
        <taxon>Guloninae</taxon>
        <taxon>Gulo</taxon>
    </lineage>
</organism>
<evidence type="ECO:0000313" key="2">
    <source>
        <dbReference type="Proteomes" id="UP000269945"/>
    </source>
</evidence>
<dbReference type="AlphaFoldDB" id="A0A9X9LJ11"/>
<evidence type="ECO:0000313" key="1">
    <source>
        <dbReference type="EMBL" id="VCW69151.1"/>
    </source>
</evidence>
<sequence length="70" mass="7590">MEGSGRRGPVSLWWPARGGLGGESPECRQGVWQAGWKGFGESRRLAGVQTVKGLQGRALVVWFKAVSLHL</sequence>
<gene>
    <name evidence="1" type="ORF">BN2614_LOCUS1</name>
</gene>
<dbReference type="Proteomes" id="UP000269945">
    <property type="component" value="Unassembled WGS sequence"/>
</dbReference>
<comment type="caution">
    <text evidence="1">The sequence shown here is derived from an EMBL/GenBank/DDBJ whole genome shotgun (WGS) entry which is preliminary data.</text>
</comment>
<accession>A0A9X9LJ11</accession>
<keyword evidence="2" id="KW-1185">Reference proteome</keyword>
<reference evidence="1 2" key="1">
    <citation type="submission" date="2018-10" db="EMBL/GenBank/DDBJ databases">
        <authorList>
            <person name="Ekblom R."/>
            <person name="Jareborg N."/>
        </authorList>
    </citation>
    <scope>NUCLEOTIDE SEQUENCE [LARGE SCALE GENOMIC DNA]</scope>
    <source>
        <tissue evidence="1">Muscle</tissue>
    </source>
</reference>
<dbReference type="EMBL" id="CYRY02004667">
    <property type="protein sequence ID" value="VCW69151.1"/>
    <property type="molecule type" value="Genomic_DNA"/>
</dbReference>
<name>A0A9X9LJ11_GULGU</name>